<evidence type="ECO:0000259" key="4">
    <source>
        <dbReference type="PROSITE" id="PS50949"/>
    </source>
</evidence>
<dbReference type="PANTHER" id="PTHR43537:SF24">
    <property type="entry name" value="GLUCONATE OPERON TRANSCRIPTIONAL REPRESSOR"/>
    <property type="match status" value="1"/>
</dbReference>
<proteinExistence type="predicted"/>
<dbReference type="InterPro" id="IPR000524">
    <property type="entry name" value="Tscrpt_reg_HTH_GntR"/>
</dbReference>
<dbReference type="SUPFAM" id="SSF46785">
    <property type="entry name" value="Winged helix' DNA-binding domain"/>
    <property type="match status" value="1"/>
</dbReference>
<dbReference type="SMART" id="SM00895">
    <property type="entry name" value="FCD"/>
    <property type="match status" value="1"/>
</dbReference>
<dbReference type="EMBL" id="SOFM01000005">
    <property type="protein sequence ID" value="TFC07667.1"/>
    <property type="molecule type" value="Genomic_DNA"/>
</dbReference>
<protein>
    <submittedName>
        <fullName evidence="5">GntR family transcriptional regulator</fullName>
    </submittedName>
</protein>
<reference evidence="5 6" key="1">
    <citation type="submission" date="2019-03" db="EMBL/GenBank/DDBJ databases">
        <title>Genomics of glacier-inhabiting Cryobacterium strains.</title>
        <authorList>
            <person name="Liu Q."/>
            <person name="Xin Y.-H."/>
        </authorList>
    </citation>
    <scope>NUCLEOTIDE SEQUENCE [LARGE SCALE GENOMIC DNA]</scope>
    <source>
        <strain evidence="5 6">RHLT2-21</strain>
    </source>
</reference>
<dbReference type="Gene3D" id="1.10.10.10">
    <property type="entry name" value="Winged helix-like DNA-binding domain superfamily/Winged helix DNA-binding domain"/>
    <property type="match status" value="1"/>
</dbReference>
<dbReference type="InterPro" id="IPR008920">
    <property type="entry name" value="TF_FadR/GntR_C"/>
</dbReference>
<dbReference type="SUPFAM" id="SSF48008">
    <property type="entry name" value="GntR ligand-binding domain-like"/>
    <property type="match status" value="1"/>
</dbReference>
<keyword evidence="6" id="KW-1185">Reference proteome</keyword>
<name>A0A4R8WHN4_9MICO</name>
<keyword evidence="3" id="KW-0804">Transcription</keyword>
<comment type="caution">
    <text evidence="5">The sequence shown here is derived from an EMBL/GenBank/DDBJ whole genome shotgun (WGS) entry which is preliminary data.</text>
</comment>
<feature type="domain" description="HTH gntR-type" evidence="4">
    <location>
        <begin position="9"/>
        <end position="76"/>
    </location>
</feature>
<evidence type="ECO:0000256" key="2">
    <source>
        <dbReference type="ARBA" id="ARBA00023125"/>
    </source>
</evidence>
<dbReference type="SMART" id="SM00345">
    <property type="entry name" value="HTH_GNTR"/>
    <property type="match status" value="1"/>
</dbReference>
<organism evidence="5 6">
    <name type="scientific">Cryobacterium mannosilyticum</name>
    <dbReference type="NCBI Taxonomy" id="1259190"/>
    <lineage>
        <taxon>Bacteria</taxon>
        <taxon>Bacillati</taxon>
        <taxon>Actinomycetota</taxon>
        <taxon>Actinomycetes</taxon>
        <taxon>Micrococcales</taxon>
        <taxon>Microbacteriaceae</taxon>
        <taxon>Cryobacterium</taxon>
    </lineage>
</organism>
<accession>A0A4R8WHN4</accession>
<evidence type="ECO:0000256" key="1">
    <source>
        <dbReference type="ARBA" id="ARBA00023015"/>
    </source>
</evidence>
<dbReference type="CDD" id="cd07377">
    <property type="entry name" value="WHTH_GntR"/>
    <property type="match status" value="1"/>
</dbReference>
<evidence type="ECO:0000313" key="5">
    <source>
        <dbReference type="EMBL" id="TFC07667.1"/>
    </source>
</evidence>
<dbReference type="InterPro" id="IPR011711">
    <property type="entry name" value="GntR_C"/>
</dbReference>
<dbReference type="Pfam" id="PF00392">
    <property type="entry name" value="GntR"/>
    <property type="match status" value="1"/>
</dbReference>
<keyword evidence="2" id="KW-0238">DNA-binding</keyword>
<dbReference type="Proteomes" id="UP000297643">
    <property type="component" value="Unassembled WGS sequence"/>
</dbReference>
<evidence type="ECO:0000256" key="3">
    <source>
        <dbReference type="ARBA" id="ARBA00023163"/>
    </source>
</evidence>
<dbReference type="GO" id="GO:0003700">
    <property type="term" value="F:DNA-binding transcription factor activity"/>
    <property type="evidence" value="ECO:0007669"/>
    <property type="project" value="InterPro"/>
</dbReference>
<dbReference type="Gene3D" id="1.20.120.530">
    <property type="entry name" value="GntR ligand-binding domain-like"/>
    <property type="match status" value="1"/>
</dbReference>
<dbReference type="Pfam" id="PF07729">
    <property type="entry name" value="FCD"/>
    <property type="match status" value="1"/>
</dbReference>
<dbReference type="InterPro" id="IPR036388">
    <property type="entry name" value="WH-like_DNA-bd_sf"/>
</dbReference>
<keyword evidence="1" id="KW-0805">Transcription regulation</keyword>
<dbReference type="InterPro" id="IPR036390">
    <property type="entry name" value="WH_DNA-bd_sf"/>
</dbReference>
<sequence length="232" mass="25202">MRLGGEVAVTGGQTTYATLRGRILSGDLPANATLREAALAEELGVSRTPVREALRRLDEAGLVEFVPNRGATVVAWTADALRETYFLRATLESRAAGLAADLIGQADLERLAVLIGQMEEFVRATDDAGIARLSELNAEFHHIVVAASQCTQLIALAASVTRVPMMSSYFRRDGARFRAVSNHHHRDILTALQSGDTLWAEVAMRSHILAARNSVAPTVVRDEEERMRVASL</sequence>
<dbReference type="PRINTS" id="PR00035">
    <property type="entry name" value="HTHGNTR"/>
</dbReference>
<dbReference type="PROSITE" id="PS50949">
    <property type="entry name" value="HTH_GNTR"/>
    <property type="match status" value="1"/>
</dbReference>
<dbReference type="GO" id="GO:0003677">
    <property type="term" value="F:DNA binding"/>
    <property type="evidence" value="ECO:0007669"/>
    <property type="project" value="UniProtKB-KW"/>
</dbReference>
<dbReference type="AlphaFoldDB" id="A0A4R8WHN4"/>
<dbReference type="PANTHER" id="PTHR43537">
    <property type="entry name" value="TRANSCRIPTIONAL REGULATOR, GNTR FAMILY"/>
    <property type="match status" value="1"/>
</dbReference>
<gene>
    <name evidence="5" type="ORF">E3O32_01070</name>
</gene>
<evidence type="ECO:0000313" key="6">
    <source>
        <dbReference type="Proteomes" id="UP000297643"/>
    </source>
</evidence>